<organism evidence="1 2">
    <name type="scientific">Trichlorobacter ammonificans</name>
    <dbReference type="NCBI Taxonomy" id="2916410"/>
    <lineage>
        <taxon>Bacteria</taxon>
        <taxon>Pseudomonadati</taxon>
        <taxon>Thermodesulfobacteriota</taxon>
        <taxon>Desulfuromonadia</taxon>
        <taxon>Geobacterales</taxon>
        <taxon>Geobacteraceae</taxon>
        <taxon>Trichlorobacter</taxon>
    </lineage>
</organism>
<evidence type="ECO:0000313" key="1">
    <source>
        <dbReference type="EMBL" id="CAH2032681.1"/>
    </source>
</evidence>
<proteinExistence type="predicted"/>
<gene>
    <name evidence="1" type="ORF">GEAMG1_2845</name>
</gene>
<dbReference type="EMBL" id="OW150024">
    <property type="protein sequence ID" value="CAH2032681.1"/>
    <property type="molecule type" value="Genomic_DNA"/>
</dbReference>
<keyword evidence="2" id="KW-1185">Reference proteome</keyword>
<protein>
    <recommendedName>
        <fullName evidence="3">SH3 domain-containing protein</fullName>
    </recommendedName>
</protein>
<sequence length="187" mass="20882">MLLLPPPVGAAQRMRPYSGIGVLSISTVGLTAPIPFYNEPGLVRSGTLAPLAAQRLNDWLFTAVPDRVVLLVKARKGDWLRVERDDAGRESWLLVQRHWRYTPWPQFLKGAQVVFLPNSPKRLMQVVPQPEALQGTPRPATAPPMRVVMVQGDWAYVLLDASSAGWIRWREADGRLLVGFPGEPMQQ</sequence>
<reference evidence="1 2" key="1">
    <citation type="submission" date="2022-03" db="EMBL/GenBank/DDBJ databases">
        <authorList>
            <person name="Koch H."/>
        </authorList>
    </citation>
    <scope>NUCLEOTIDE SEQUENCE [LARGE SCALE GENOMIC DNA]</scope>
    <source>
        <strain evidence="1 2">G1</strain>
    </source>
</reference>
<evidence type="ECO:0000313" key="2">
    <source>
        <dbReference type="Proteomes" id="UP001295463"/>
    </source>
</evidence>
<dbReference type="Proteomes" id="UP001295463">
    <property type="component" value="Chromosome"/>
</dbReference>
<evidence type="ECO:0008006" key="3">
    <source>
        <dbReference type="Google" id="ProtNLM"/>
    </source>
</evidence>
<name>A0ABM9DBR4_9BACT</name>
<accession>A0ABM9DBR4</accession>